<comment type="caution">
    <text evidence="4">The sequence shown here is derived from an EMBL/GenBank/DDBJ whole genome shotgun (WGS) entry which is preliminary data.</text>
</comment>
<evidence type="ECO:0000313" key="5">
    <source>
        <dbReference type="Proteomes" id="UP001472677"/>
    </source>
</evidence>
<protein>
    <recommendedName>
        <fullName evidence="3">CMP/dCMP-type deaminase domain-containing protein</fullName>
    </recommendedName>
</protein>
<proteinExistence type="inferred from homology"/>
<dbReference type="Proteomes" id="UP001472677">
    <property type="component" value="Unassembled WGS sequence"/>
</dbReference>
<accession>A0ABR2ESL6</accession>
<evidence type="ECO:0000256" key="2">
    <source>
        <dbReference type="ARBA" id="ARBA00011738"/>
    </source>
</evidence>
<evidence type="ECO:0000256" key="1">
    <source>
        <dbReference type="ARBA" id="ARBA00006576"/>
    </source>
</evidence>
<dbReference type="CDD" id="cd01283">
    <property type="entry name" value="cytidine_deaminase"/>
    <property type="match status" value="1"/>
</dbReference>
<dbReference type="PANTHER" id="PTHR11644:SF2">
    <property type="entry name" value="CYTIDINE DEAMINASE"/>
    <property type="match status" value="1"/>
</dbReference>
<keyword evidence="5" id="KW-1185">Reference proteome</keyword>
<dbReference type="Gene3D" id="3.40.140.10">
    <property type="entry name" value="Cytidine Deaminase, domain 2"/>
    <property type="match status" value="1"/>
</dbReference>
<dbReference type="PROSITE" id="PS51747">
    <property type="entry name" value="CYT_DCMP_DEAMINASES_2"/>
    <property type="match status" value="1"/>
</dbReference>
<evidence type="ECO:0000313" key="4">
    <source>
        <dbReference type="EMBL" id="KAK8563641.1"/>
    </source>
</evidence>
<dbReference type="InterPro" id="IPR002125">
    <property type="entry name" value="CMP_dCMP_dom"/>
</dbReference>
<comment type="subunit">
    <text evidence="2">Homodimer.</text>
</comment>
<dbReference type="SUPFAM" id="SSF53927">
    <property type="entry name" value="Cytidine deaminase-like"/>
    <property type="match status" value="1"/>
</dbReference>
<gene>
    <name evidence="4" type="ORF">V6N12_035784</name>
</gene>
<dbReference type="PANTHER" id="PTHR11644">
    <property type="entry name" value="CYTIDINE DEAMINASE"/>
    <property type="match status" value="1"/>
</dbReference>
<name>A0ABR2ESL6_9ROSI</name>
<organism evidence="4 5">
    <name type="scientific">Hibiscus sabdariffa</name>
    <name type="common">roselle</name>
    <dbReference type="NCBI Taxonomy" id="183260"/>
    <lineage>
        <taxon>Eukaryota</taxon>
        <taxon>Viridiplantae</taxon>
        <taxon>Streptophyta</taxon>
        <taxon>Embryophyta</taxon>
        <taxon>Tracheophyta</taxon>
        <taxon>Spermatophyta</taxon>
        <taxon>Magnoliopsida</taxon>
        <taxon>eudicotyledons</taxon>
        <taxon>Gunneridae</taxon>
        <taxon>Pentapetalae</taxon>
        <taxon>rosids</taxon>
        <taxon>malvids</taxon>
        <taxon>Malvales</taxon>
        <taxon>Malvaceae</taxon>
        <taxon>Malvoideae</taxon>
        <taxon>Hibiscus</taxon>
    </lineage>
</organism>
<dbReference type="InterPro" id="IPR013171">
    <property type="entry name" value="Cyd/dCyd_deaminase_Zn-bd"/>
</dbReference>
<comment type="similarity">
    <text evidence="1">Belongs to the cytidine and deoxycytidylate deaminase family.</text>
</comment>
<dbReference type="EMBL" id="JBBPBM010000011">
    <property type="protein sequence ID" value="KAK8563641.1"/>
    <property type="molecule type" value="Genomic_DNA"/>
</dbReference>
<dbReference type="InterPro" id="IPR050202">
    <property type="entry name" value="Cyt/Deoxycyt_deaminase"/>
</dbReference>
<dbReference type="Pfam" id="PF08211">
    <property type="entry name" value="dCMP_cyt_deam_2"/>
    <property type="match status" value="1"/>
</dbReference>
<evidence type="ECO:0000259" key="3">
    <source>
        <dbReference type="PROSITE" id="PS51747"/>
    </source>
</evidence>
<dbReference type="InterPro" id="IPR016193">
    <property type="entry name" value="Cytidine_deaminase-like"/>
</dbReference>
<sequence length="269" mass="29831">MALSSPEPEDGDVVRSRRERVDPDFKFAFSSNGPDVKILIASSDDEKENKINNNRNDKDQEFTRLSNFLPHRFDPDDLMPKDAPILLEPHRNDLSFCSDSCNSNANDGEENLKYATLDATNMSYAPYSMCLSGVALVDVEGKIYRGSYMESTAYNSSVQPVQAVIVAYIARGGGGYERIVRAVLVEKVEGVIKQEHAARLLLLCISPKCEFKVKTIKKINKVTKSSKVKVGNYSKEVGASKNDIDVGSEELWDDILGLEVAGEDLNIVR</sequence>
<feature type="domain" description="CMP/dCMP-type deaminase" evidence="3">
    <location>
        <begin position="107"/>
        <end position="236"/>
    </location>
</feature>
<reference evidence="4 5" key="1">
    <citation type="journal article" date="2024" name="G3 (Bethesda)">
        <title>Genome assembly of Hibiscus sabdariffa L. provides insights into metabolisms of medicinal natural products.</title>
        <authorList>
            <person name="Kim T."/>
        </authorList>
    </citation>
    <scope>NUCLEOTIDE SEQUENCE [LARGE SCALE GENOMIC DNA]</scope>
    <source>
        <strain evidence="4">TK-2024</strain>
        <tissue evidence="4">Old leaves</tissue>
    </source>
</reference>